<dbReference type="Proteomes" id="UP000254807">
    <property type="component" value="Unassembled WGS sequence"/>
</dbReference>
<accession>A0A376GV34</accession>
<feature type="coiled-coil region" evidence="1">
    <location>
        <begin position="101"/>
        <end position="135"/>
    </location>
</feature>
<evidence type="ECO:0000313" key="3">
    <source>
        <dbReference type="EMBL" id="STD82421.1"/>
    </source>
</evidence>
<protein>
    <submittedName>
        <fullName evidence="3">Uncharacterized protein</fullName>
    </submittedName>
</protein>
<organism evidence="3 4">
    <name type="scientific">Enterococcus gallinarum</name>
    <dbReference type="NCBI Taxonomy" id="1353"/>
    <lineage>
        <taxon>Bacteria</taxon>
        <taxon>Bacillati</taxon>
        <taxon>Bacillota</taxon>
        <taxon>Bacilli</taxon>
        <taxon>Lactobacillales</taxon>
        <taxon>Enterococcaceae</taxon>
        <taxon>Enterococcus</taxon>
    </lineage>
</organism>
<feature type="region of interest" description="Disordered" evidence="2">
    <location>
        <begin position="1"/>
        <end position="27"/>
    </location>
</feature>
<dbReference type="EMBL" id="UFYW01000001">
    <property type="protein sequence ID" value="STD82421.1"/>
    <property type="molecule type" value="Genomic_DNA"/>
</dbReference>
<keyword evidence="1" id="KW-0175">Coiled coil</keyword>
<name>A0A376GV34_ENTGA</name>
<evidence type="ECO:0000256" key="1">
    <source>
        <dbReference type="SAM" id="Coils"/>
    </source>
</evidence>
<gene>
    <name evidence="3" type="ORF">NCTC12360_00847</name>
</gene>
<dbReference type="RefSeq" id="WP_249024263.1">
    <property type="nucleotide sequence ID" value="NZ_JBHULA010000054.1"/>
</dbReference>
<evidence type="ECO:0000256" key="2">
    <source>
        <dbReference type="SAM" id="MobiDB-lite"/>
    </source>
</evidence>
<evidence type="ECO:0000313" key="4">
    <source>
        <dbReference type="Proteomes" id="UP000254807"/>
    </source>
</evidence>
<proteinExistence type="predicted"/>
<keyword evidence="4" id="KW-1185">Reference proteome</keyword>
<sequence>MNNEEEKTPLMKEQTEDGIRETATSKSELEIMETNELATAADELKTVEIESDELEATAIDQEDLYQQSAEEGHSERLIIDSTESAELEIPEEPGEPYDEYYETKESDHQRIESLIEQAENELADLRLRKAIMEADFNELCHHYQTLIIGNQNISIIAKKTLVEYYAYEFLKPLRSIGLMPTDNYDVWKTKHFLVKFQLNEEKAMDLYFKLNPINSQYESQYLPLLTIYSDTREVRVNDHQILYLLRQWYTDKIFTVNQLSLFNYDINLLLTHFRASSFMVSPSLIDNTQELAVDLETEFPITTDILDQIFITTMENQDYDFVKAEYEDYEIFLDKKQRLTIRMADDRTHLFIDSDRRKRSLLDFFTSYEFLVPLVVPSYSH</sequence>
<dbReference type="AlphaFoldDB" id="A0A376GV34"/>
<feature type="compositionally biased region" description="Basic and acidic residues" evidence="2">
    <location>
        <begin position="1"/>
        <end position="20"/>
    </location>
</feature>
<reference evidence="3 4" key="1">
    <citation type="submission" date="2018-06" db="EMBL/GenBank/DDBJ databases">
        <authorList>
            <consortium name="Pathogen Informatics"/>
            <person name="Doyle S."/>
        </authorList>
    </citation>
    <scope>NUCLEOTIDE SEQUENCE [LARGE SCALE GENOMIC DNA]</scope>
    <source>
        <strain evidence="3 4">NCTC12360</strain>
    </source>
</reference>